<sequence>MAQKVILHDENDVQIMPVASTLSVEELSVTDLADIANGGMIKLSGRYFIKDSKLSNAPFDGWYALEVIEGSSEYMGQMRAVSFWDNVVKYTSVNQGKIVGWKKVITDDVNGALTWQPNMDVLKGQMITFPSLGTAETGLLVNPVFMSLINQNTGSSFPAADSIEGISGKWKLMNPDAYSISFLLKTYAVDFNFKRRGNNVSLVTSFSNKQISAGYDFMSSEKLPNLADVWRPEGNFAWIPNATSMMLIWDVGRITLQGNSSVGQGDIWTGSYMAKNGYQWSGGVPTV</sequence>
<evidence type="ECO:0000313" key="1">
    <source>
        <dbReference type="EMBL" id="TYC50900.1"/>
    </source>
</evidence>
<dbReference type="RefSeq" id="WP_148621810.1">
    <property type="nucleotide sequence ID" value="NZ_SDGZ01000004.1"/>
</dbReference>
<name>A0A6C2C9V7_9LACO</name>
<dbReference type="EMBL" id="SDGZ01000004">
    <property type="protein sequence ID" value="TYC50900.1"/>
    <property type="molecule type" value="Genomic_DNA"/>
</dbReference>
<reference evidence="1 2" key="1">
    <citation type="submission" date="2019-01" db="EMBL/GenBank/DDBJ databases">
        <title>Weissella sp. nov., a novel lactic acid bacterium isolated from animal feces.</title>
        <authorList>
            <person name="Wang L.-T."/>
        </authorList>
    </citation>
    <scope>NUCLEOTIDE SEQUENCE [LARGE SCALE GENOMIC DNA]</scope>
    <source>
        <strain evidence="1 2">8H-2</strain>
    </source>
</reference>
<protein>
    <submittedName>
        <fullName evidence="1">Uncharacterized protein</fullName>
    </submittedName>
</protein>
<comment type="caution">
    <text evidence="1">The sequence shown here is derived from an EMBL/GenBank/DDBJ whole genome shotgun (WGS) entry which is preliminary data.</text>
</comment>
<organism evidence="1 2">
    <name type="scientific">Weissella muntiaci</name>
    <dbReference type="NCBI Taxonomy" id="2508881"/>
    <lineage>
        <taxon>Bacteria</taxon>
        <taxon>Bacillati</taxon>
        <taxon>Bacillota</taxon>
        <taxon>Bacilli</taxon>
        <taxon>Lactobacillales</taxon>
        <taxon>Lactobacillaceae</taxon>
        <taxon>Weissella</taxon>
    </lineage>
</organism>
<proteinExistence type="predicted"/>
<dbReference type="AlphaFoldDB" id="A0A6C2C9V7"/>
<dbReference type="Proteomes" id="UP000371977">
    <property type="component" value="Unassembled WGS sequence"/>
</dbReference>
<gene>
    <name evidence="1" type="ORF">ESZ50_01400</name>
</gene>
<accession>A0A6C2C9V7</accession>
<keyword evidence="2" id="KW-1185">Reference proteome</keyword>
<evidence type="ECO:0000313" key="2">
    <source>
        <dbReference type="Proteomes" id="UP000371977"/>
    </source>
</evidence>